<dbReference type="Pfam" id="PF02586">
    <property type="entry name" value="SRAP"/>
    <property type="match status" value="1"/>
</dbReference>
<dbReference type="GO" id="GO:0006508">
    <property type="term" value="P:proteolysis"/>
    <property type="evidence" value="ECO:0007669"/>
    <property type="project" value="UniProtKB-KW"/>
</dbReference>
<dbReference type="PANTHER" id="PTHR13604">
    <property type="entry name" value="DC12-RELATED"/>
    <property type="match status" value="1"/>
</dbReference>
<keyword evidence="2 8" id="KW-0645">Protease</keyword>
<accession>A0A2R5EUE7</accession>
<name>A0A2R5EUE7_9BACL</name>
<evidence type="ECO:0000256" key="8">
    <source>
        <dbReference type="RuleBase" id="RU364100"/>
    </source>
</evidence>
<organism evidence="9 10">
    <name type="scientific">Paenibacillus agaridevorans</name>
    <dbReference type="NCBI Taxonomy" id="171404"/>
    <lineage>
        <taxon>Bacteria</taxon>
        <taxon>Bacillati</taxon>
        <taxon>Bacillota</taxon>
        <taxon>Bacilli</taxon>
        <taxon>Bacillales</taxon>
        <taxon>Paenibacillaceae</taxon>
        <taxon>Paenibacillus</taxon>
    </lineage>
</organism>
<gene>
    <name evidence="9" type="ORF">PAT3040_01963</name>
</gene>
<sequence length="230" mass="26250">MDIRLGAIFMCGRYTLVVSIEELMDHYLIENLPEPFAPRYNIAPTQMVLAVINDGSKNQIGQLKWGLVPTWSKTEKEGFKMINARAETVVDKPAFRTAFQRKRCLIPADGFYEWQRRPDGSKQPYRIVLKDVELFSFAGLYETWISPEGNKVSTCTIITTTPNKLMANIHDRMPVILPHRAEATWLNKETPTADLTELMQPYPDEELEAYPVSSAVGNVKNNSDELIKRN</sequence>
<dbReference type="GO" id="GO:0106300">
    <property type="term" value="P:protein-DNA covalent cross-linking repair"/>
    <property type="evidence" value="ECO:0007669"/>
    <property type="project" value="InterPro"/>
</dbReference>
<dbReference type="Proteomes" id="UP000245202">
    <property type="component" value="Unassembled WGS sequence"/>
</dbReference>
<evidence type="ECO:0000313" key="10">
    <source>
        <dbReference type="Proteomes" id="UP000245202"/>
    </source>
</evidence>
<evidence type="ECO:0000256" key="4">
    <source>
        <dbReference type="ARBA" id="ARBA00022801"/>
    </source>
</evidence>
<reference evidence="9 10" key="1">
    <citation type="submission" date="2017-08" db="EMBL/GenBank/DDBJ databases">
        <title>Substantial Increase in Enzyme Production by Combined Drug-Resistance Mutations in Paenibacillus agaridevorans.</title>
        <authorList>
            <person name="Tanaka Y."/>
            <person name="Funane K."/>
            <person name="Hosaka T."/>
            <person name="Shiwa Y."/>
            <person name="Fujita N."/>
            <person name="Miyazaki T."/>
            <person name="Yoshikawa H."/>
            <person name="Murakami K."/>
            <person name="Kasahara K."/>
            <person name="Inaoka T."/>
            <person name="Hiraga Y."/>
            <person name="Ochi K."/>
        </authorList>
    </citation>
    <scope>NUCLEOTIDE SEQUENCE [LARGE SCALE GENOMIC DNA]</scope>
    <source>
        <strain evidence="9 10">T-3040</strain>
    </source>
</reference>
<comment type="similarity">
    <text evidence="1 8">Belongs to the SOS response-associated peptidase family.</text>
</comment>
<evidence type="ECO:0000313" key="9">
    <source>
        <dbReference type="EMBL" id="GBG07413.1"/>
    </source>
</evidence>
<dbReference type="EMBL" id="BDQX01000096">
    <property type="protein sequence ID" value="GBG07413.1"/>
    <property type="molecule type" value="Genomic_DNA"/>
</dbReference>
<keyword evidence="5" id="KW-0190">Covalent protein-DNA linkage</keyword>
<evidence type="ECO:0000256" key="3">
    <source>
        <dbReference type="ARBA" id="ARBA00022763"/>
    </source>
</evidence>
<dbReference type="SUPFAM" id="SSF143081">
    <property type="entry name" value="BB1717-like"/>
    <property type="match status" value="1"/>
</dbReference>
<keyword evidence="7" id="KW-0456">Lyase</keyword>
<evidence type="ECO:0000256" key="6">
    <source>
        <dbReference type="ARBA" id="ARBA00023125"/>
    </source>
</evidence>
<dbReference type="GO" id="GO:0016829">
    <property type="term" value="F:lyase activity"/>
    <property type="evidence" value="ECO:0007669"/>
    <property type="project" value="UniProtKB-KW"/>
</dbReference>
<keyword evidence="4 8" id="KW-0378">Hydrolase</keyword>
<dbReference type="Gene3D" id="3.90.1680.10">
    <property type="entry name" value="SOS response associated peptidase-like"/>
    <property type="match status" value="1"/>
</dbReference>
<dbReference type="PANTHER" id="PTHR13604:SF0">
    <property type="entry name" value="ABASIC SITE PROCESSING PROTEIN HMCES"/>
    <property type="match status" value="1"/>
</dbReference>
<dbReference type="EC" id="3.4.-.-" evidence="8"/>
<comment type="caution">
    <text evidence="9">The sequence shown here is derived from an EMBL/GenBank/DDBJ whole genome shotgun (WGS) entry which is preliminary data.</text>
</comment>
<protein>
    <recommendedName>
        <fullName evidence="8">Abasic site processing protein</fullName>
        <ecNumber evidence="8">3.4.-.-</ecNumber>
    </recommendedName>
</protein>
<evidence type="ECO:0000256" key="2">
    <source>
        <dbReference type="ARBA" id="ARBA00022670"/>
    </source>
</evidence>
<dbReference type="GO" id="GO:0008233">
    <property type="term" value="F:peptidase activity"/>
    <property type="evidence" value="ECO:0007669"/>
    <property type="project" value="UniProtKB-KW"/>
</dbReference>
<keyword evidence="6" id="KW-0238">DNA-binding</keyword>
<proteinExistence type="inferred from homology"/>
<evidence type="ECO:0000256" key="5">
    <source>
        <dbReference type="ARBA" id="ARBA00023124"/>
    </source>
</evidence>
<dbReference type="InterPro" id="IPR036590">
    <property type="entry name" value="SRAP-like"/>
</dbReference>
<dbReference type="AlphaFoldDB" id="A0A2R5EUE7"/>
<evidence type="ECO:0000256" key="7">
    <source>
        <dbReference type="ARBA" id="ARBA00023239"/>
    </source>
</evidence>
<dbReference type="InterPro" id="IPR003738">
    <property type="entry name" value="SRAP"/>
</dbReference>
<dbReference type="GO" id="GO:0003697">
    <property type="term" value="F:single-stranded DNA binding"/>
    <property type="evidence" value="ECO:0007669"/>
    <property type="project" value="InterPro"/>
</dbReference>
<keyword evidence="3" id="KW-0227">DNA damage</keyword>
<keyword evidence="10" id="KW-1185">Reference proteome</keyword>
<evidence type="ECO:0000256" key="1">
    <source>
        <dbReference type="ARBA" id="ARBA00008136"/>
    </source>
</evidence>